<dbReference type="InterPro" id="IPR057744">
    <property type="entry name" value="OTAase-like"/>
</dbReference>
<evidence type="ECO:0000259" key="1">
    <source>
        <dbReference type="Pfam" id="PF01979"/>
    </source>
</evidence>
<protein>
    <submittedName>
        <fullName evidence="2">Amidohydrolase</fullName>
    </submittedName>
</protein>
<dbReference type="AlphaFoldDB" id="A0A2U3K260"/>
<dbReference type="InterPro" id="IPR051781">
    <property type="entry name" value="Metallo-dep_Hydrolase"/>
</dbReference>
<organism evidence="2 3">
    <name type="scientific">Candidatus Sulfotelmatobacter kueseliae</name>
    <dbReference type="NCBI Taxonomy" id="2042962"/>
    <lineage>
        <taxon>Bacteria</taxon>
        <taxon>Pseudomonadati</taxon>
        <taxon>Acidobacteriota</taxon>
        <taxon>Terriglobia</taxon>
        <taxon>Terriglobales</taxon>
        <taxon>Candidatus Korobacteraceae</taxon>
        <taxon>Candidatus Sulfotelmatobacter</taxon>
    </lineage>
</organism>
<dbReference type="InterPro" id="IPR032466">
    <property type="entry name" value="Metal_Hydrolase"/>
</dbReference>
<dbReference type="SUPFAM" id="SSF51338">
    <property type="entry name" value="Composite domain of metallo-dependent hydrolases"/>
    <property type="match status" value="1"/>
</dbReference>
<evidence type="ECO:0000313" key="3">
    <source>
        <dbReference type="Proteomes" id="UP000238701"/>
    </source>
</evidence>
<dbReference type="PANTHER" id="PTHR43135">
    <property type="entry name" value="ALPHA-D-RIBOSE 1-METHYLPHOSPHONATE 5-TRIPHOSPHATE DIPHOSPHATASE"/>
    <property type="match status" value="1"/>
</dbReference>
<reference evidence="3" key="1">
    <citation type="submission" date="2018-02" db="EMBL/GenBank/DDBJ databases">
        <authorList>
            <person name="Hausmann B."/>
        </authorList>
    </citation>
    <scope>NUCLEOTIDE SEQUENCE [LARGE SCALE GENOMIC DNA]</scope>
    <source>
        <strain evidence="3">Peat soil MAG SbA1</strain>
    </source>
</reference>
<dbReference type="Pfam" id="PF01979">
    <property type="entry name" value="Amidohydro_1"/>
    <property type="match status" value="1"/>
</dbReference>
<dbReference type="Gene3D" id="2.30.40.10">
    <property type="entry name" value="Urease, subunit C, domain 1"/>
    <property type="match status" value="1"/>
</dbReference>
<dbReference type="SUPFAM" id="SSF51556">
    <property type="entry name" value="Metallo-dependent hydrolases"/>
    <property type="match status" value="1"/>
</dbReference>
<dbReference type="Proteomes" id="UP000238701">
    <property type="component" value="Unassembled WGS sequence"/>
</dbReference>
<dbReference type="OrthoDB" id="9802793at2"/>
<sequence>MRPSRIPACFLIILELCALAPRISAQTPASRQRIVIAASAVLDGRGQTLHDVRIVIEDSKIVAINHGTDGPVDYDLRGLTVLPGWIDAHVHITWSFGKDGKNAGTEGTTQEDAYRAASNAWVTLMAGFTTVQSVGAPNDVPLRDAISRGILPGPRILTAVEPLEGRGDATGTPDEIRAFVRKQKAAGADLIKIFASKSIRQGGGMTLSQEQLNAACDEAKKQGLRTLVHAYKEAVRAATLAGCTEIEHGTLATDDDLKLMAEKGTYLDPQAGLVIENYLLNKEKYLGTSGYTAEGFTAMEKILPIDHEIVQHAAKTPGLKMVFGTDAVAGAHGRNAEEFIDRVRDSGVDPMAAMVSANSLGAEALGMGDQIGSIAPGLQADIIALDGDPLKDITAVRRVVFVMKGGIIYKNSARGAIPFHAGVQP</sequence>
<dbReference type="GO" id="GO:0016810">
    <property type="term" value="F:hydrolase activity, acting on carbon-nitrogen (but not peptide) bonds"/>
    <property type="evidence" value="ECO:0007669"/>
    <property type="project" value="InterPro"/>
</dbReference>
<dbReference type="CDD" id="cd01299">
    <property type="entry name" value="Met_dep_hydrolase_A"/>
    <property type="match status" value="1"/>
</dbReference>
<dbReference type="PANTHER" id="PTHR43135:SF3">
    <property type="entry name" value="ALPHA-D-RIBOSE 1-METHYLPHOSPHONATE 5-TRIPHOSPHATE DIPHOSPHATASE"/>
    <property type="match status" value="1"/>
</dbReference>
<keyword evidence="2" id="KW-0378">Hydrolase</keyword>
<name>A0A2U3K260_9BACT</name>
<dbReference type="Gene3D" id="3.20.20.140">
    <property type="entry name" value="Metal-dependent hydrolases"/>
    <property type="match status" value="1"/>
</dbReference>
<proteinExistence type="predicted"/>
<dbReference type="InterPro" id="IPR006680">
    <property type="entry name" value="Amidohydro-rel"/>
</dbReference>
<dbReference type="InterPro" id="IPR011059">
    <property type="entry name" value="Metal-dep_hydrolase_composite"/>
</dbReference>
<feature type="domain" description="Amidohydrolase-related" evidence="1">
    <location>
        <begin position="80"/>
        <end position="406"/>
    </location>
</feature>
<dbReference type="EMBL" id="OMOD01000024">
    <property type="protein sequence ID" value="SPF33764.1"/>
    <property type="molecule type" value="Genomic_DNA"/>
</dbReference>
<accession>A0A2U3K260</accession>
<evidence type="ECO:0000313" key="2">
    <source>
        <dbReference type="EMBL" id="SPF33764.1"/>
    </source>
</evidence>
<gene>
    <name evidence="2" type="ORF">SBA1_120118</name>
</gene>